<feature type="domain" description="Transcriptional repressor PaaX-like central Cas2-like" evidence="1">
    <location>
        <begin position="99"/>
        <end position="172"/>
    </location>
</feature>
<organism evidence="2 3">
    <name type="scientific">Candidatus Vogelbacteria bacterium CG10_big_fil_rev_8_21_14_0_10_51_16</name>
    <dbReference type="NCBI Taxonomy" id="1975045"/>
    <lineage>
        <taxon>Bacteria</taxon>
        <taxon>Candidatus Vogeliibacteriota</taxon>
    </lineage>
</organism>
<sequence length="184" mass="21897">MSKGLGYTQQKLLLLLAGGVILGLTRSPKQYFRIVRGIRKEWKDLNSRQLHDATYSLFEAGYLKEVEHGDGTVTLMLNEKGRETALRYDLERMSIPRPERWDGKWRIVLFDIPEYKKQAREALREMLYVMNFYQYQKSVFVHPHDCRKELKFLVEHYEVAAHVRLILAESLDNELKVRRHFKLE</sequence>
<evidence type="ECO:0000313" key="3">
    <source>
        <dbReference type="Proteomes" id="UP000228767"/>
    </source>
</evidence>
<protein>
    <recommendedName>
        <fullName evidence="1">Transcriptional repressor PaaX-like central Cas2-like domain-containing protein</fullName>
    </recommendedName>
</protein>
<dbReference type="PANTHER" id="PTHR30319">
    <property type="entry name" value="PHENYLACETIC ACID REGULATOR-RELATED TRANSCRIPTIONAL REPRESSOR"/>
    <property type="match status" value="1"/>
</dbReference>
<dbReference type="Pfam" id="PF20803">
    <property type="entry name" value="PaaX_M"/>
    <property type="match status" value="1"/>
</dbReference>
<dbReference type="EMBL" id="PCYI01000019">
    <property type="protein sequence ID" value="PIR44778.1"/>
    <property type="molecule type" value="Genomic_DNA"/>
</dbReference>
<proteinExistence type="predicted"/>
<name>A0A2H0RE31_9BACT</name>
<dbReference type="PANTHER" id="PTHR30319:SF1">
    <property type="entry name" value="TRANSCRIPTIONAL REPRESSOR PAAX"/>
    <property type="match status" value="1"/>
</dbReference>
<dbReference type="Gene3D" id="3.30.70.2650">
    <property type="match status" value="1"/>
</dbReference>
<gene>
    <name evidence="2" type="ORF">COV10_02745</name>
</gene>
<comment type="caution">
    <text evidence="2">The sequence shown here is derived from an EMBL/GenBank/DDBJ whole genome shotgun (WGS) entry which is preliminary data.</text>
</comment>
<dbReference type="AlphaFoldDB" id="A0A2H0RE31"/>
<accession>A0A2H0RE31</accession>
<reference evidence="2 3" key="1">
    <citation type="submission" date="2017-09" db="EMBL/GenBank/DDBJ databases">
        <title>Depth-based differentiation of microbial function through sediment-hosted aquifers and enrichment of novel symbionts in the deep terrestrial subsurface.</title>
        <authorList>
            <person name="Probst A.J."/>
            <person name="Ladd B."/>
            <person name="Jarett J.K."/>
            <person name="Geller-Mcgrath D.E."/>
            <person name="Sieber C.M."/>
            <person name="Emerson J.B."/>
            <person name="Anantharaman K."/>
            <person name="Thomas B.C."/>
            <person name="Malmstrom R."/>
            <person name="Stieglmeier M."/>
            <person name="Klingl A."/>
            <person name="Woyke T."/>
            <person name="Ryan C.M."/>
            <person name="Banfield J.F."/>
        </authorList>
    </citation>
    <scope>NUCLEOTIDE SEQUENCE [LARGE SCALE GENOMIC DNA]</scope>
    <source>
        <strain evidence="2">CG10_big_fil_rev_8_21_14_0_10_51_16</strain>
    </source>
</reference>
<evidence type="ECO:0000259" key="1">
    <source>
        <dbReference type="Pfam" id="PF20803"/>
    </source>
</evidence>
<dbReference type="InterPro" id="IPR048846">
    <property type="entry name" value="PaaX-like_central"/>
</dbReference>
<dbReference type="GO" id="GO:0006351">
    <property type="term" value="P:DNA-templated transcription"/>
    <property type="evidence" value="ECO:0007669"/>
    <property type="project" value="TreeGrafter"/>
</dbReference>
<dbReference type="Proteomes" id="UP000228767">
    <property type="component" value="Unassembled WGS sequence"/>
</dbReference>
<evidence type="ECO:0000313" key="2">
    <source>
        <dbReference type="EMBL" id="PIR44778.1"/>
    </source>
</evidence>